<evidence type="ECO:0000256" key="1">
    <source>
        <dbReference type="ARBA" id="ARBA00022670"/>
    </source>
</evidence>
<keyword evidence="1 6" id="KW-0645">Protease</keyword>
<evidence type="ECO:0000256" key="2">
    <source>
        <dbReference type="ARBA" id="ARBA00022723"/>
    </source>
</evidence>
<feature type="transmembrane region" description="Helical" evidence="7">
    <location>
        <begin position="105"/>
        <end position="125"/>
    </location>
</feature>
<keyword evidence="5 6" id="KW-0482">Metalloprotease</keyword>
<dbReference type="GO" id="GO:0046872">
    <property type="term" value="F:metal ion binding"/>
    <property type="evidence" value="ECO:0007669"/>
    <property type="project" value="UniProtKB-KW"/>
</dbReference>
<proteinExistence type="inferred from homology"/>
<protein>
    <submittedName>
        <fullName evidence="10">Uncharacterized protein</fullName>
    </submittedName>
</protein>
<keyword evidence="4 6" id="KW-0862">Zinc</keyword>
<evidence type="ECO:0000256" key="4">
    <source>
        <dbReference type="ARBA" id="ARBA00022833"/>
    </source>
</evidence>
<feature type="transmembrane region" description="Helical" evidence="7">
    <location>
        <begin position="170"/>
        <end position="190"/>
    </location>
</feature>
<dbReference type="GO" id="GO:0006508">
    <property type="term" value="P:proteolysis"/>
    <property type="evidence" value="ECO:0007669"/>
    <property type="project" value="UniProtKB-KW"/>
</dbReference>
<dbReference type="AlphaFoldDB" id="A0A0A9Y7U0"/>
<keyword evidence="7" id="KW-1133">Transmembrane helix</keyword>
<evidence type="ECO:0000256" key="7">
    <source>
        <dbReference type="SAM" id="Phobius"/>
    </source>
</evidence>
<keyword evidence="7" id="KW-0472">Membrane</keyword>
<comment type="similarity">
    <text evidence="6">Belongs to the peptidase M48 family.</text>
</comment>
<dbReference type="InterPro" id="IPR001915">
    <property type="entry name" value="Peptidase_M48"/>
</dbReference>
<dbReference type="GO" id="GO:0004222">
    <property type="term" value="F:metalloendopeptidase activity"/>
    <property type="evidence" value="ECO:0007669"/>
    <property type="project" value="InterPro"/>
</dbReference>
<gene>
    <name evidence="10" type="ORF">CM83_14902</name>
</gene>
<reference evidence="10" key="2">
    <citation type="submission" date="2014-07" db="EMBL/GenBank/DDBJ databases">
        <authorList>
            <person name="Hull J."/>
        </authorList>
    </citation>
    <scope>NUCLEOTIDE SEQUENCE</scope>
</reference>
<sequence length="418" mass="47652">MDLGDPVLNSLVGATVFFDAGRIYLVGRNLEVVWGAEQPPHDLQNFVEGDAYSQMRQDAISEARYEATHIAFTFGVKLLKLSLRYYPTIWNFTGNHGTSLFKRAALFYAIDSLLTRTVFVPVAMVDALINKKLHNPFLIFVDSILRNALNAFMSAVGALCIIYITDTFGTKTFVVVALASNVFGFLVGALRIQLRKQLLEPLRTDSLGERIKTLVQHVHFPEKDIYIDHRGRSHLEVNYENYLGIKMITINHTLLSILTPEQTVSLVAHELGNWHHHLPTFQQAFSIIHSACMCFICVKSLGNEWITQHFGFSEKPHNFVSLYLSVYYFWPLVKAVLDGFDSISRRRAVFVADDFASAEGHGSNLRTAILTLAGQRRCYPVFDHWYSGWVYGYPTVFERIARLDPRKRVSFRSNIYQE</sequence>
<reference evidence="11" key="3">
    <citation type="submission" date="2014-09" db="EMBL/GenBank/DDBJ databases">
        <authorList>
            <person name="Magalhaes I.L.F."/>
            <person name="Oliveira U."/>
            <person name="Santos F.R."/>
            <person name="Vidigal T.H.D.A."/>
            <person name="Brescovit A.D."/>
            <person name="Santos A.J."/>
        </authorList>
    </citation>
    <scope>NUCLEOTIDE SEQUENCE</scope>
</reference>
<evidence type="ECO:0000256" key="6">
    <source>
        <dbReference type="RuleBase" id="RU003983"/>
    </source>
</evidence>
<evidence type="ECO:0000313" key="11">
    <source>
        <dbReference type="EMBL" id="JAG64531.1"/>
    </source>
</evidence>
<keyword evidence="3 6" id="KW-0378">Hydrolase</keyword>
<evidence type="ECO:0000313" key="10">
    <source>
        <dbReference type="EMBL" id="JAG29112.1"/>
    </source>
</evidence>
<reference evidence="10" key="1">
    <citation type="journal article" date="2014" name="PLoS ONE">
        <title>Transcriptome-Based Identification of ABC Transporters in the Western Tarnished Plant Bug Lygus hesperus.</title>
        <authorList>
            <person name="Hull J.J."/>
            <person name="Chaney K."/>
            <person name="Geib S.M."/>
            <person name="Fabrick J.A."/>
            <person name="Brent C.S."/>
            <person name="Walsh D."/>
            <person name="Lavine L.C."/>
        </authorList>
    </citation>
    <scope>NUCLEOTIDE SEQUENCE</scope>
</reference>
<comment type="cofactor">
    <cofactor evidence="6">
        <name>Zn(2+)</name>
        <dbReference type="ChEBI" id="CHEBI:29105"/>
    </cofactor>
    <text evidence="6">Binds 1 zinc ion per subunit.</text>
</comment>
<accession>A0A0A9Y7U0</accession>
<evidence type="ECO:0000259" key="9">
    <source>
        <dbReference type="Pfam" id="PF16491"/>
    </source>
</evidence>
<keyword evidence="7" id="KW-0812">Transmembrane</keyword>
<organism evidence="10">
    <name type="scientific">Lygus hesperus</name>
    <name type="common">Western plant bug</name>
    <dbReference type="NCBI Taxonomy" id="30085"/>
    <lineage>
        <taxon>Eukaryota</taxon>
        <taxon>Metazoa</taxon>
        <taxon>Ecdysozoa</taxon>
        <taxon>Arthropoda</taxon>
        <taxon>Hexapoda</taxon>
        <taxon>Insecta</taxon>
        <taxon>Pterygota</taxon>
        <taxon>Neoptera</taxon>
        <taxon>Paraneoptera</taxon>
        <taxon>Hemiptera</taxon>
        <taxon>Heteroptera</taxon>
        <taxon>Panheteroptera</taxon>
        <taxon>Cimicomorpha</taxon>
        <taxon>Miridae</taxon>
        <taxon>Mirini</taxon>
        <taxon>Lygus</taxon>
    </lineage>
</organism>
<dbReference type="InterPro" id="IPR032456">
    <property type="entry name" value="Peptidase_M48_N"/>
</dbReference>
<evidence type="ECO:0000256" key="5">
    <source>
        <dbReference type="ARBA" id="ARBA00023049"/>
    </source>
</evidence>
<evidence type="ECO:0000259" key="8">
    <source>
        <dbReference type="Pfam" id="PF01435"/>
    </source>
</evidence>
<name>A0A0A9Y7U0_LYGHE</name>
<evidence type="ECO:0000256" key="3">
    <source>
        <dbReference type="ARBA" id="ARBA00022801"/>
    </source>
</evidence>
<feature type="transmembrane region" description="Helical" evidence="7">
    <location>
        <begin position="137"/>
        <end position="164"/>
    </location>
</feature>
<dbReference type="EMBL" id="GBRD01001290">
    <property type="protein sequence ID" value="JAG64531.1"/>
    <property type="molecule type" value="Transcribed_RNA"/>
</dbReference>
<feature type="domain" description="Peptidase M48" evidence="8">
    <location>
        <begin position="202"/>
        <end position="405"/>
    </location>
</feature>
<dbReference type="PANTHER" id="PTHR10120">
    <property type="entry name" value="CAAX PRENYL PROTEASE 1"/>
    <property type="match status" value="1"/>
</dbReference>
<dbReference type="Pfam" id="PF01435">
    <property type="entry name" value="Peptidase_M48"/>
    <property type="match status" value="1"/>
</dbReference>
<dbReference type="Gene3D" id="3.30.2010.10">
    <property type="entry name" value="Metalloproteases ('zincins'), catalytic domain"/>
    <property type="match status" value="1"/>
</dbReference>
<dbReference type="Pfam" id="PF16491">
    <property type="entry name" value="Peptidase_M48_N"/>
    <property type="match status" value="1"/>
</dbReference>
<feature type="domain" description="CAAX prenyl protease 1 N-terminal" evidence="9">
    <location>
        <begin position="37"/>
        <end position="187"/>
    </location>
</feature>
<dbReference type="EMBL" id="GBHO01014492">
    <property type="protein sequence ID" value="JAG29112.1"/>
    <property type="molecule type" value="Transcribed_RNA"/>
</dbReference>
<keyword evidence="2" id="KW-0479">Metal-binding</keyword>